<dbReference type="Proteomes" id="UP000659124">
    <property type="component" value="Unassembled WGS sequence"/>
</dbReference>
<organism evidence="3 4">
    <name type="scientific">Chitinophaga qingshengii</name>
    <dbReference type="NCBI Taxonomy" id="1569794"/>
    <lineage>
        <taxon>Bacteria</taxon>
        <taxon>Pseudomonadati</taxon>
        <taxon>Bacteroidota</taxon>
        <taxon>Chitinophagia</taxon>
        <taxon>Chitinophagales</taxon>
        <taxon>Chitinophagaceae</taxon>
        <taxon>Chitinophaga</taxon>
    </lineage>
</organism>
<dbReference type="Pfam" id="PF14340">
    <property type="entry name" value="DUF4395"/>
    <property type="match status" value="1"/>
</dbReference>
<reference evidence="3 4" key="1">
    <citation type="submission" date="2020-09" db="EMBL/GenBank/DDBJ databases">
        <title>Genome sequences of type strains of Chitinophaga qingshengii and Chitinophaga varians.</title>
        <authorList>
            <person name="Kittiwongwattana C."/>
        </authorList>
    </citation>
    <scope>NUCLEOTIDE SEQUENCE [LARGE SCALE GENOMIC DNA]</scope>
    <source>
        <strain evidence="3 4">JCM 30026</strain>
    </source>
</reference>
<dbReference type="InterPro" id="IPR025508">
    <property type="entry name" value="DUF4395"/>
</dbReference>
<feature type="transmembrane region" description="Helical" evidence="1">
    <location>
        <begin position="26"/>
        <end position="44"/>
    </location>
</feature>
<feature type="transmembrane region" description="Helical" evidence="1">
    <location>
        <begin position="98"/>
        <end position="117"/>
    </location>
</feature>
<evidence type="ECO:0000313" key="3">
    <source>
        <dbReference type="EMBL" id="MBC9934152.1"/>
    </source>
</evidence>
<feature type="transmembrane region" description="Helical" evidence="1">
    <location>
        <begin position="123"/>
        <end position="150"/>
    </location>
</feature>
<feature type="domain" description="DUF4395" evidence="2">
    <location>
        <begin position="20"/>
        <end position="153"/>
    </location>
</feature>
<comment type="caution">
    <text evidence="3">The sequence shown here is derived from an EMBL/GenBank/DDBJ whole genome shotgun (WGS) entry which is preliminary data.</text>
</comment>
<evidence type="ECO:0000256" key="1">
    <source>
        <dbReference type="SAM" id="Phobius"/>
    </source>
</evidence>
<name>A0ABR7TWZ2_9BACT</name>
<keyword evidence="4" id="KW-1185">Reference proteome</keyword>
<keyword evidence="1" id="KW-0812">Transmembrane</keyword>
<evidence type="ECO:0000259" key="2">
    <source>
        <dbReference type="Pfam" id="PF14340"/>
    </source>
</evidence>
<accession>A0ABR7TWZ2</accession>
<dbReference type="EMBL" id="JACVFC010000005">
    <property type="protein sequence ID" value="MBC9934152.1"/>
    <property type="molecule type" value="Genomic_DNA"/>
</dbReference>
<evidence type="ECO:0000313" key="4">
    <source>
        <dbReference type="Proteomes" id="UP000659124"/>
    </source>
</evidence>
<keyword evidence="1" id="KW-0472">Membrane</keyword>
<feature type="transmembrane region" description="Helical" evidence="1">
    <location>
        <begin position="179"/>
        <end position="203"/>
    </location>
</feature>
<sequence length="216" mass="24156">MNKFIQFGEQVAGYDIPVLNEREIRAAAGILFLATYTSLMFILFDGSFILLKYVIPVFLLDLLIRVFINPRFSPTLILGRLIVRNQVPEYVGAPQKRFAWSIGIILSGAMFYLFLVVNAYGPITAAVCFICLIFLFFEAAFGICLGCLVYPLFFKNKVQHCPGEVCDTKNRPPIQKVSVGQLVMLAAFIALPFVGAHFFHGYISKAPHAMFKPAKS</sequence>
<dbReference type="RefSeq" id="WP_188091271.1">
    <property type="nucleotide sequence ID" value="NZ_JACVFC010000005.1"/>
</dbReference>
<protein>
    <submittedName>
        <fullName evidence="3">DUF4395 domain-containing protein</fullName>
    </submittedName>
</protein>
<gene>
    <name evidence="3" type="ORF">ICL07_27445</name>
</gene>
<proteinExistence type="predicted"/>
<keyword evidence="1" id="KW-1133">Transmembrane helix</keyword>